<keyword evidence="2" id="KW-1185">Reference proteome</keyword>
<dbReference type="AlphaFoldDB" id="A0A0D1ZMI2"/>
<dbReference type="VEuPathDB" id="FungiDB:PV10_09158"/>
<gene>
    <name evidence="1" type="ORF">PV10_09158</name>
</gene>
<evidence type="ECO:0000313" key="1">
    <source>
        <dbReference type="EMBL" id="KIV87968.1"/>
    </source>
</evidence>
<sequence length="132" mass="14440">MAYTARLPCTTTTASVSLNYMRPGAVQTIAGSHGLYTSSLRALSSFRISRPTSNPRISSFRLRKCSPTVRSVGQRLFCSLLAMPPPNPFRQDYSPASSNFSTISNIGSGLQIHVCRGRHTHVKIDCPDRHSA</sequence>
<dbReference type="RefSeq" id="XP_016219542.1">
    <property type="nucleotide sequence ID" value="XM_016374271.1"/>
</dbReference>
<reference evidence="1 2" key="1">
    <citation type="submission" date="2015-01" db="EMBL/GenBank/DDBJ databases">
        <title>The Genome Sequence of Exophiala mesophila CBS40295.</title>
        <authorList>
            <consortium name="The Broad Institute Genomics Platform"/>
            <person name="Cuomo C."/>
            <person name="de Hoog S."/>
            <person name="Gorbushina A."/>
            <person name="Stielow B."/>
            <person name="Teixiera M."/>
            <person name="Abouelleil A."/>
            <person name="Chapman S.B."/>
            <person name="Priest M."/>
            <person name="Young S.K."/>
            <person name="Wortman J."/>
            <person name="Nusbaum C."/>
            <person name="Birren B."/>
        </authorList>
    </citation>
    <scope>NUCLEOTIDE SEQUENCE [LARGE SCALE GENOMIC DNA]</scope>
    <source>
        <strain evidence="1 2">CBS 40295</strain>
    </source>
</reference>
<evidence type="ECO:0000313" key="2">
    <source>
        <dbReference type="Proteomes" id="UP000054302"/>
    </source>
</evidence>
<dbReference type="HOGENOM" id="CLU_1917072_0_0_1"/>
<dbReference type="Proteomes" id="UP000054302">
    <property type="component" value="Unassembled WGS sequence"/>
</dbReference>
<name>A0A0D1ZMI2_EXOME</name>
<dbReference type="GeneID" id="27327003"/>
<organism evidence="1 2">
    <name type="scientific">Exophiala mesophila</name>
    <name type="common">Black yeast-like fungus</name>
    <dbReference type="NCBI Taxonomy" id="212818"/>
    <lineage>
        <taxon>Eukaryota</taxon>
        <taxon>Fungi</taxon>
        <taxon>Dikarya</taxon>
        <taxon>Ascomycota</taxon>
        <taxon>Pezizomycotina</taxon>
        <taxon>Eurotiomycetes</taxon>
        <taxon>Chaetothyriomycetidae</taxon>
        <taxon>Chaetothyriales</taxon>
        <taxon>Herpotrichiellaceae</taxon>
        <taxon>Exophiala</taxon>
    </lineage>
</organism>
<dbReference type="EMBL" id="KN847527">
    <property type="protein sequence ID" value="KIV87968.1"/>
    <property type="molecule type" value="Genomic_DNA"/>
</dbReference>
<proteinExistence type="predicted"/>
<accession>A0A0D1ZMI2</accession>
<protein>
    <submittedName>
        <fullName evidence="1">Uncharacterized protein</fullName>
    </submittedName>
</protein>